<accession>A0A915L8K8</accession>
<keyword evidence="1" id="KW-1185">Reference proteome</keyword>
<evidence type="ECO:0000313" key="2">
    <source>
        <dbReference type="WBParaSite" id="nRc.2.0.1.t47450-RA"/>
    </source>
</evidence>
<proteinExistence type="predicted"/>
<evidence type="ECO:0000313" key="1">
    <source>
        <dbReference type="Proteomes" id="UP000887565"/>
    </source>
</evidence>
<protein>
    <submittedName>
        <fullName evidence="2">Uncharacterized protein</fullName>
    </submittedName>
</protein>
<reference evidence="2" key="1">
    <citation type="submission" date="2022-11" db="UniProtKB">
        <authorList>
            <consortium name="WormBaseParasite"/>
        </authorList>
    </citation>
    <scope>IDENTIFICATION</scope>
</reference>
<name>A0A915L8K8_ROMCU</name>
<dbReference type="WBParaSite" id="nRc.2.0.1.t47450-RA">
    <property type="protein sequence ID" value="nRc.2.0.1.t47450-RA"/>
    <property type="gene ID" value="nRc.2.0.1.g47450"/>
</dbReference>
<dbReference type="Proteomes" id="UP000887565">
    <property type="component" value="Unplaced"/>
</dbReference>
<sequence length="94" mass="10721">MLQNTFDFCRFDPVYHTTPMLGGPGPTNLWFMHKVVDELSTLANNGEEYDWLKNAYLAATGEKENTALQQTFLEVAGDCHLLWIISLIQETKNL</sequence>
<dbReference type="AlphaFoldDB" id="A0A915L8K8"/>
<organism evidence="1 2">
    <name type="scientific">Romanomermis culicivorax</name>
    <name type="common">Nematode worm</name>
    <dbReference type="NCBI Taxonomy" id="13658"/>
    <lineage>
        <taxon>Eukaryota</taxon>
        <taxon>Metazoa</taxon>
        <taxon>Ecdysozoa</taxon>
        <taxon>Nematoda</taxon>
        <taxon>Enoplea</taxon>
        <taxon>Dorylaimia</taxon>
        <taxon>Mermithida</taxon>
        <taxon>Mermithoidea</taxon>
        <taxon>Mermithidae</taxon>
        <taxon>Romanomermis</taxon>
    </lineage>
</organism>